<evidence type="ECO:0000313" key="2">
    <source>
        <dbReference type="Proteomes" id="UP000078228"/>
    </source>
</evidence>
<reference evidence="1 2" key="1">
    <citation type="journal article" date="2016" name="Genome Biol. Evol.">
        <title>Comparative Genomic Analyses of the Moraxella catarrhalis Serosensitive and Seroresistant Lineages Demonstrate Their Independent Evolution.</title>
        <authorList>
            <person name="Earl J.P."/>
            <person name="de Vries S.P."/>
            <person name="Ahmed A."/>
            <person name="Powell E."/>
            <person name="Schultz M.P."/>
            <person name="Hermans P.W."/>
            <person name="Hill D.J."/>
            <person name="Zhou Z."/>
            <person name="Constantinidou C.I."/>
            <person name="Hu F.Z."/>
            <person name="Bootsma H.J."/>
            <person name="Ehrlich G.D."/>
        </authorList>
    </citation>
    <scope>NUCLEOTIDE SEQUENCE [LARGE SCALE GENOMIC DNA]</scope>
    <source>
        <strain evidence="1 2">Z7542</strain>
    </source>
</reference>
<dbReference type="Proteomes" id="UP000078228">
    <property type="component" value="Unassembled WGS sequence"/>
</dbReference>
<name>A0A198UJ06_MORCA</name>
<keyword evidence="2" id="KW-1185">Reference proteome</keyword>
<accession>A0A198UJ06</accession>
<evidence type="ECO:0000313" key="1">
    <source>
        <dbReference type="EMBL" id="OAU96320.1"/>
    </source>
</evidence>
<proteinExistence type="predicted"/>
<gene>
    <name evidence="1" type="ORF">AO384_1008</name>
</gene>
<organism evidence="1 2">
    <name type="scientific">Moraxella catarrhalis</name>
    <name type="common">Branhamella catarrhalis</name>
    <dbReference type="NCBI Taxonomy" id="480"/>
    <lineage>
        <taxon>Bacteria</taxon>
        <taxon>Pseudomonadati</taxon>
        <taxon>Pseudomonadota</taxon>
        <taxon>Gammaproteobacteria</taxon>
        <taxon>Moraxellales</taxon>
        <taxon>Moraxellaceae</taxon>
        <taxon>Moraxella</taxon>
    </lineage>
</organism>
<dbReference type="PATRIC" id="fig|480.237.peg.1945"/>
<dbReference type="EMBL" id="LXHC01000019">
    <property type="protein sequence ID" value="OAU96320.1"/>
    <property type="molecule type" value="Genomic_DNA"/>
</dbReference>
<dbReference type="AlphaFoldDB" id="A0A198UJ06"/>
<sequence length="42" mass="4928">MVIEMNPNDEFAYITHFIQKNKPKLHICQNFLAFGSFDLKLA</sequence>
<protein>
    <submittedName>
        <fullName evidence="1">Uncharacterized protein</fullName>
    </submittedName>
</protein>
<comment type="caution">
    <text evidence="1">The sequence shown here is derived from an EMBL/GenBank/DDBJ whole genome shotgun (WGS) entry which is preliminary data.</text>
</comment>